<organism evidence="2 3">
    <name type="scientific">Desulfocucumis palustris</name>
    <dbReference type="NCBI Taxonomy" id="1898651"/>
    <lineage>
        <taxon>Bacteria</taxon>
        <taxon>Bacillati</taxon>
        <taxon>Bacillota</taxon>
        <taxon>Clostridia</taxon>
        <taxon>Eubacteriales</taxon>
        <taxon>Desulfocucumaceae</taxon>
        <taxon>Desulfocucumis</taxon>
    </lineage>
</organism>
<evidence type="ECO:0000313" key="2">
    <source>
        <dbReference type="EMBL" id="GBF33015.1"/>
    </source>
</evidence>
<dbReference type="Proteomes" id="UP000239549">
    <property type="component" value="Unassembled WGS sequence"/>
</dbReference>
<dbReference type="InterPro" id="IPR000073">
    <property type="entry name" value="AB_hydrolase_1"/>
</dbReference>
<feature type="domain" description="AB hydrolase-1" evidence="1">
    <location>
        <begin position="16"/>
        <end position="153"/>
    </location>
</feature>
<dbReference type="PANTHER" id="PTHR42886:SF42">
    <property type="entry name" value="ALPHA_BETA-HYDROLASES SUPERFAMILY PROTEIN"/>
    <property type="match status" value="1"/>
</dbReference>
<dbReference type="Pfam" id="PF00561">
    <property type="entry name" value="Abhydrolase_1"/>
    <property type="match status" value="1"/>
</dbReference>
<dbReference type="GO" id="GO:0052689">
    <property type="term" value="F:carboxylic ester hydrolase activity"/>
    <property type="evidence" value="ECO:0007669"/>
    <property type="project" value="TreeGrafter"/>
</dbReference>
<dbReference type="EMBL" id="BFAV01000071">
    <property type="protein sequence ID" value="GBF33015.1"/>
    <property type="molecule type" value="Genomic_DNA"/>
</dbReference>
<name>A0A2L2X9Z0_9FIRM</name>
<dbReference type="GO" id="GO:0042171">
    <property type="term" value="F:lysophosphatidic acid acyltransferase activity"/>
    <property type="evidence" value="ECO:0007669"/>
    <property type="project" value="TreeGrafter"/>
</dbReference>
<reference evidence="3" key="1">
    <citation type="submission" date="2018-02" db="EMBL/GenBank/DDBJ databases">
        <title>Genome sequence of Desulfocucumis palustris strain NAW-5.</title>
        <authorList>
            <person name="Watanabe M."/>
            <person name="Kojima H."/>
            <person name="Fukui M."/>
        </authorList>
    </citation>
    <scope>NUCLEOTIDE SEQUENCE [LARGE SCALE GENOMIC DNA]</scope>
    <source>
        <strain evidence="3">NAW-5</strain>
    </source>
</reference>
<dbReference type="GO" id="GO:0006654">
    <property type="term" value="P:phosphatidic acid biosynthetic process"/>
    <property type="evidence" value="ECO:0007669"/>
    <property type="project" value="TreeGrafter"/>
</dbReference>
<dbReference type="PANTHER" id="PTHR42886">
    <property type="entry name" value="RE40534P-RELATED"/>
    <property type="match status" value="1"/>
</dbReference>
<proteinExistence type="predicted"/>
<comment type="caution">
    <text evidence="2">The sequence shown here is derived from an EMBL/GenBank/DDBJ whole genome shotgun (WGS) entry which is preliminary data.</text>
</comment>
<dbReference type="AlphaFoldDB" id="A0A2L2X9Z0"/>
<protein>
    <recommendedName>
        <fullName evidence="1">AB hydrolase-1 domain-containing protein</fullName>
    </recommendedName>
</protein>
<dbReference type="InterPro" id="IPR029058">
    <property type="entry name" value="AB_hydrolase_fold"/>
</dbReference>
<dbReference type="OrthoDB" id="9775557at2"/>
<dbReference type="RefSeq" id="WP_104371456.1">
    <property type="nucleotide sequence ID" value="NZ_BFAV01000071.1"/>
</dbReference>
<sequence length="269" mass="31000">MKLEIIEYLSKDSKAPPLLFIHGASHGAWCWRENFLPYFSSKGFSSYALSLRGHGESEGRERIHSFSLNDYVNDVHEAMLLLKDKPVLIGHSMGGAVAQRILYLYPDKIKAAVLMASIPPNGMMKDVLRLMFTNFMQYIQLFFFSKKNYQNILSKVFFSDDLPVKKRNEFINFLQPESNKALKEFTKQIVPKSINTKVPMLILGSKKDYIFPEKTIINFGKKYKIEPIIFSNISHDMMLDPNWKTVAEQIVIFLNEISKPPCTKVHNPL</sequence>
<dbReference type="SUPFAM" id="SSF53474">
    <property type="entry name" value="alpha/beta-Hydrolases"/>
    <property type="match status" value="1"/>
</dbReference>
<accession>A0A2L2X9Z0</accession>
<dbReference type="Gene3D" id="3.40.50.1820">
    <property type="entry name" value="alpha/beta hydrolase"/>
    <property type="match status" value="1"/>
</dbReference>
<dbReference type="PRINTS" id="PR00111">
    <property type="entry name" value="ABHYDROLASE"/>
</dbReference>
<evidence type="ECO:0000259" key="1">
    <source>
        <dbReference type="Pfam" id="PF00561"/>
    </source>
</evidence>
<keyword evidence="3" id="KW-1185">Reference proteome</keyword>
<evidence type="ECO:0000313" key="3">
    <source>
        <dbReference type="Proteomes" id="UP000239549"/>
    </source>
</evidence>
<dbReference type="GO" id="GO:0055088">
    <property type="term" value="P:lipid homeostasis"/>
    <property type="evidence" value="ECO:0007669"/>
    <property type="project" value="TreeGrafter"/>
</dbReference>
<gene>
    <name evidence="2" type="ORF">DCCM_2112</name>
</gene>